<dbReference type="OrthoDB" id="9781481at2"/>
<name>A0A512BKV8_9HYPH</name>
<organism evidence="1 2">
    <name type="scientific">Microvirga aerophila</name>
    <dbReference type="NCBI Taxonomy" id="670291"/>
    <lineage>
        <taxon>Bacteria</taxon>
        <taxon>Pseudomonadati</taxon>
        <taxon>Pseudomonadota</taxon>
        <taxon>Alphaproteobacteria</taxon>
        <taxon>Hyphomicrobiales</taxon>
        <taxon>Methylobacteriaceae</taxon>
        <taxon>Microvirga</taxon>
    </lineage>
</organism>
<evidence type="ECO:0000313" key="1">
    <source>
        <dbReference type="EMBL" id="GEO12601.1"/>
    </source>
</evidence>
<dbReference type="Proteomes" id="UP000321085">
    <property type="component" value="Unassembled WGS sequence"/>
</dbReference>
<sequence length="345" mass="39404">MRNPMVWQVGAGDAERNYAELCLRWGVILNGPGYDGPWPNRNGISPRKAQDLQRFCERIQDGDLVVLKVGKSEVYGVGHVRGDYEWNDHFGDVDGWDIQHLRRVDWVWQASGGPKRFSGEPLKWGDTTQVLTSPDVLTWIASLQLTPNSRILPVLPQAKESLIEVRPQEISEFLFDNGVSAHSTDLLMEEIEKLIRIAKWYERSHTTPSEYETISYLVIPLFRALGWTPQRMAVEWDRIDVALFARMPRQKDTLTAVVEAKQRNRACLTARSQAFSYAQRIGFEGCQRLIVTDGIRYGVFQKLDGAFLERPTAYLNLTRMVEDYPVLGCAGVKQALYLMAADWVR</sequence>
<proteinExistence type="predicted"/>
<accession>A0A512BKV8</accession>
<gene>
    <name evidence="1" type="ORF">MAE02_02970</name>
</gene>
<dbReference type="AlphaFoldDB" id="A0A512BKV8"/>
<reference evidence="1 2" key="1">
    <citation type="submission" date="2019-07" db="EMBL/GenBank/DDBJ databases">
        <title>Whole genome shotgun sequence of Microvirga aerophila NBRC 106136.</title>
        <authorList>
            <person name="Hosoyama A."/>
            <person name="Uohara A."/>
            <person name="Ohji S."/>
            <person name="Ichikawa N."/>
        </authorList>
    </citation>
    <scope>NUCLEOTIDE SEQUENCE [LARGE SCALE GENOMIC DNA]</scope>
    <source>
        <strain evidence="1 2">NBRC 106136</strain>
    </source>
</reference>
<comment type="caution">
    <text evidence="1">The sequence shown here is derived from an EMBL/GenBank/DDBJ whole genome shotgun (WGS) entry which is preliminary data.</text>
</comment>
<protein>
    <submittedName>
        <fullName evidence="1">Uncharacterized protein</fullName>
    </submittedName>
</protein>
<evidence type="ECO:0000313" key="2">
    <source>
        <dbReference type="Proteomes" id="UP000321085"/>
    </source>
</evidence>
<dbReference type="EMBL" id="BJYU01000002">
    <property type="protein sequence ID" value="GEO12601.1"/>
    <property type="molecule type" value="Genomic_DNA"/>
</dbReference>
<keyword evidence="2" id="KW-1185">Reference proteome</keyword>